<dbReference type="PROSITE" id="PS51479">
    <property type="entry name" value="ZF_RTR1"/>
    <property type="match status" value="1"/>
</dbReference>
<dbReference type="GO" id="GO:0008270">
    <property type="term" value="F:zinc ion binding"/>
    <property type="evidence" value="ECO:0007669"/>
    <property type="project" value="UniProtKB-KW"/>
</dbReference>
<dbReference type="EC" id="3.1.3.16" evidence="12"/>
<evidence type="ECO:0000256" key="5">
    <source>
        <dbReference type="ARBA" id="ARBA00022801"/>
    </source>
</evidence>
<keyword evidence="5 12" id="KW-0378">Hydrolase</keyword>
<comment type="catalytic activity">
    <reaction evidence="10 12">
        <text>O-phospho-L-threonyl-[protein] + H2O = L-threonyl-[protein] + phosphate</text>
        <dbReference type="Rhea" id="RHEA:47004"/>
        <dbReference type="Rhea" id="RHEA-COMP:11060"/>
        <dbReference type="Rhea" id="RHEA-COMP:11605"/>
        <dbReference type="ChEBI" id="CHEBI:15377"/>
        <dbReference type="ChEBI" id="CHEBI:30013"/>
        <dbReference type="ChEBI" id="CHEBI:43474"/>
        <dbReference type="ChEBI" id="CHEBI:61977"/>
        <dbReference type="EC" id="3.1.3.16"/>
    </reaction>
</comment>
<feature type="region of interest" description="Disordered" evidence="13">
    <location>
        <begin position="502"/>
        <end position="523"/>
    </location>
</feature>
<dbReference type="AlphaFoldDB" id="A0A7E5A0X7"/>
<evidence type="ECO:0000256" key="11">
    <source>
        <dbReference type="PROSITE-ProRule" id="PRU00812"/>
    </source>
</evidence>
<dbReference type="InterPro" id="IPR039693">
    <property type="entry name" value="Rtr1/RPAP2"/>
</dbReference>
<accession>A0A7E5A0X7</accession>
<evidence type="ECO:0000259" key="14">
    <source>
        <dbReference type="PROSITE" id="PS51479"/>
    </source>
</evidence>
<organism evidence="15 16">
    <name type="scientific">Panagrellus redivivus</name>
    <name type="common">Microworm</name>
    <dbReference type="NCBI Taxonomy" id="6233"/>
    <lineage>
        <taxon>Eukaryota</taxon>
        <taxon>Metazoa</taxon>
        <taxon>Ecdysozoa</taxon>
        <taxon>Nematoda</taxon>
        <taxon>Chromadorea</taxon>
        <taxon>Rhabditida</taxon>
        <taxon>Tylenchina</taxon>
        <taxon>Panagrolaimomorpha</taxon>
        <taxon>Panagrolaimoidea</taxon>
        <taxon>Panagrolaimidae</taxon>
        <taxon>Panagrellus</taxon>
    </lineage>
</organism>
<evidence type="ECO:0000256" key="6">
    <source>
        <dbReference type="ARBA" id="ARBA00022833"/>
    </source>
</evidence>
<comment type="similarity">
    <text evidence="2 11 12">Belongs to the RPAP2 family.</text>
</comment>
<evidence type="ECO:0000313" key="15">
    <source>
        <dbReference type="Proteomes" id="UP000492821"/>
    </source>
</evidence>
<evidence type="ECO:0000313" key="16">
    <source>
        <dbReference type="WBParaSite" id="Pan_g7082.t1"/>
    </source>
</evidence>
<feature type="compositionally biased region" description="Basic and acidic residues" evidence="13">
    <location>
        <begin position="281"/>
        <end position="291"/>
    </location>
</feature>
<sequence>MPLVNGLLNAEMPVAPVPEIVEQEKLKVEKEQSLRSEVFKAVSSLTETVTEAELKEVLSSLDTNSWDSVVEERFLSGVCGWPLCGHAITVGKLRQFKFDRHQGKVYQNYSAKEKFCSLRCMDFSDFLRPQLSEVPLYLTGERNERSYNIYPSNEDLNAKTKSTATTANASSKSKDSERQVEFVPDKLIAQMKNLFIAENAESGSDSEGNDDEDDDGKKKKKRDPEDVKFLNEVRSFVTAKTATSLSTDPGICKTPNPKPAKKPIGPTPEEAEAKLAKLREKYGKGRNEKTKKPPLIVEPHNEASLKPKTPQRDAKKHAEAAIDLLSAWITPSTVNFLATDQHPRKPIENELLYEQFIASILDPRHATKIYDREQETDAVKLPLVDKVDQHFRRVDIVMNAVKNPWTAYISRLKIAANFTQCKNLIATFNLTRDNIVVEPKIADVLAIALFHLITHNNAELRALAEQDEAVQKHKAVMESFQLEVDFFSNRLKAIIEKISATEDDADVAEKEEAKSEEMNTSEA</sequence>
<feature type="compositionally biased region" description="Basic and acidic residues" evidence="13">
    <location>
        <begin position="507"/>
        <end position="517"/>
    </location>
</feature>
<evidence type="ECO:0000256" key="10">
    <source>
        <dbReference type="ARBA" id="ARBA00048336"/>
    </source>
</evidence>
<evidence type="ECO:0000256" key="2">
    <source>
        <dbReference type="ARBA" id="ARBA00005676"/>
    </source>
</evidence>
<dbReference type="Pfam" id="PF04181">
    <property type="entry name" value="RPAP2_Rtr1"/>
    <property type="match status" value="1"/>
</dbReference>
<keyword evidence="4 12" id="KW-0863">Zinc-finger</keyword>
<evidence type="ECO:0000256" key="13">
    <source>
        <dbReference type="SAM" id="MobiDB-lite"/>
    </source>
</evidence>
<feature type="region of interest" description="Disordered" evidence="13">
    <location>
        <begin position="199"/>
        <end position="225"/>
    </location>
</feature>
<keyword evidence="3 12" id="KW-0479">Metal-binding</keyword>
<name>A0A7E5A0X7_PANRE</name>
<dbReference type="Proteomes" id="UP000492821">
    <property type="component" value="Unassembled WGS sequence"/>
</dbReference>
<keyword evidence="6 12" id="KW-0862">Zinc</keyword>
<feature type="region of interest" description="Disordered" evidence="13">
    <location>
        <begin position="245"/>
        <end position="268"/>
    </location>
</feature>
<dbReference type="Gene3D" id="1.25.40.820">
    <property type="match status" value="1"/>
</dbReference>
<keyword evidence="7 12" id="KW-0904">Protein phosphatase</keyword>
<dbReference type="GO" id="GO:0005634">
    <property type="term" value="C:nucleus"/>
    <property type="evidence" value="ECO:0007669"/>
    <property type="project" value="UniProtKB-SubCell"/>
</dbReference>
<evidence type="ECO:0000256" key="9">
    <source>
        <dbReference type="ARBA" id="ARBA00047761"/>
    </source>
</evidence>
<evidence type="ECO:0000256" key="8">
    <source>
        <dbReference type="ARBA" id="ARBA00023242"/>
    </source>
</evidence>
<evidence type="ECO:0000256" key="12">
    <source>
        <dbReference type="RuleBase" id="RU367080"/>
    </source>
</evidence>
<dbReference type="InterPro" id="IPR038534">
    <property type="entry name" value="Rtr1/RPAP2_sf"/>
</dbReference>
<reference evidence="15" key="1">
    <citation type="journal article" date="2013" name="Genetics">
        <title>The draft genome and transcriptome of Panagrellus redivivus are shaped by the harsh demands of a free-living lifestyle.</title>
        <authorList>
            <person name="Srinivasan J."/>
            <person name="Dillman A.R."/>
            <person name="Macchietto M.G."/>
            <person name="Heikkinen L."/>
            <person name="Lakso M."/>
            <person name="Fracchia K.M."/>
            <person name="Antoshechkin I."/>
            <person name="Mortazavi A."/>
            <person name="Wong G."/>
            <person name="Sternberg P.W."/>
        </authorList>
    </citation>
    <scope>NUCLEOTIDE SEQUENCE [LARGE SCALE GENOMIC DNA]</scope>
    <source>
        <strain evidence="15">MT8872</strain>
    </source>
</reference>
<evidence type="ECO:0000256" key="1">
    <source>
        <dbReference type="ARBA" id="ARBA00004123"/>
    </source>
</evidence>
<protein>
    <recommendedName>
        <fullName evidence="12">RNA polymerase II subunit B1 CTD phosphatase RPAP2 homolog</fullName>
        <ecNumber evidence="12">3.1.3.16</ecNumber>
    </recommendedName>
</protein>
<dbReference type="PANTHER" id="PTHR14732:SF0">
    <property type="entry name" value="RNA POLYMERASE II SUBUNIT B1 CTD PHOSPHATASE RPAP2-RELATED"/>
    <property type="match status" value="1"/>
</dbReference>
<evidence type="ECO:0000256" key="3">
    <source>
        <dbReference type="ARBA" id="ARBA00022723"/>
    </source>
</evidence>
<dbReference type="WBParaSite" id="Pan_g7082.t1">
    <property type="protein sequence ID" value="Pan_g7082.t1"/>
    <property type="gene ID" value="Pan_g7082"/>
</dbReference>
<keyword evidence="8 12" id="KW-0539">Nucleus</keyword>
<comment type="subcellular location">
    <subcellularLocation>
        <location evidence="1 12">Nucleus</location>
    </subcellularLocation>
</comment>
<evidence type="ECO:0000256" key="4">
    <source>
        <dbReference type="ARBA" id="ARBA00022771"/>
    </source>
</evidence>
<feature type="compositionally biased region" description="Basic and acidic residues" evidence="13">
    <location>
        <begin position="299"/>
        <end position="316"/>
    </location>
</feature>
<evidence type="ECO:0000256" key="7">
    <source>
        <dbReference type="ARBA" id="ARBA00022912"/>
    </source>
</evidence>
<feature type="domain" description="RTR1-type" evidence="14">
    <location>
        <begin position="56"/>
        <end position="140"/>
    </location>
</feature>
<dbReference type="InterPro" id="IPR007308">
    <property type="entry name" value="Rtr1/RPAP2_dom"/>
</dbReference>
<dbReference type="PANTHER" id="PTHR14732">
    <property type="entry name" value="RNA POLYMERASE II SUBUNIT B1 CTD PHOSPHATASE RPAP2-RELATED"/>
    <property type="match status" value="1"/>
</dbReference>
<reference evidence="16" key="2">
    <citation type="submission" date="2020-10" db="UniProtKB">
        <authorList>
            <consortium name="WormBaseParasite"/>
        </authorList>
    </citation>
    <scope>IDENTIFICATION</scope>
</reference>
<comment type="function">
    <text evidence="12">Putative RNA polymerase II subunit B1 C-terminal domain (CTD) phosphatase involved in RNA polymerase II transcription regulation.</text>
</comment>
<feature type="region of interest" description="Disordered" evidence="13">
    <location>
        <begin position="148"/>
        <end position="179"/>
    </location>
</feature>
<dbReference type="GO" id="GO:0008420">
    <property type="term" value="F:RNA polymerase II CTD heptapeptide repeat phosphatase activity"/>
    <property type="evidence" value="ECO:0007669"/>
    <property type="project" value="UniProtKB-UniRule"/>
</dbReference>
<feature type="compositionally biased region" description="Low complexity" evidence="13">
    <location>
        <begin position="159"/>
        <end position="171"/>
    </location>
</feature>
<feature type="region of interest" description="Disordered" evidence="13">
    <location>
        <begin position="281"/>
        <end position="316"/>
    </location>
</feature>
<dbReference type="GO" id="GO:0005737">
    <property type="term" value="C:cytoplasm"/>
    <property type="evidence" value="ECO:0007669"/>
    <property type="project" value="TreeGrafter"/>
</dbReference>
<comment type="catalytic activity">
    <reaction evidence="9 12">
        <text>O-phospho-L-seryl-[protein] + H2O = L-seryl-[protein] + phosphate</text>
        <dbReference type="Rhea" id="RHEA:20629"/>
        <dbReference type="Rhea" id="RHEA-COMP:9863"/>
        <dbReference type="Rhea" id="RHEA-COMP:11604"/>
        <dbReference type="ChEBI" id="CHEBI:15377"/>
        <dbReference type="ChEBI" id="CHEBI:29999"/>
        <dbReference type="ChEBI" id="CHEBI:43474"/>
        <dbReference type="ChEBI" id="CHEBI:83421"/>
        <dbReference type="EC" id="3.1.3.16"/>
    </reaction>
</comment>
<proteinExistence type="inferred from homology"/>
<keyword evidence="15" id="KW-1185">Reference proteome</keyword>
<dbReference type="GO" id="GO:0043175">
    <property type="term" value="F:RNA polymerase core enzyme binding"/>
    <property type="evidence" value="ECO:0007669"/>
    <property type="project" value="UniProtKB-UniRule"/>
</dbReference>